<dbReference type="InterPro" id="IPR001810">
    <property type="entry name" value="F-box_dom"/>
</dbReference>
<reference evidence="3" key="1">
    <citation type="submission" date="2021-11" db="EMBL/GenBank/DDBJ databases">
        <authorList>
            <person name="Schell T."/>
        </authorList>
    </citation>
    <scope>NUCLEOTIDE SEQUENCE</scope>
    <source>
        <strain evidence="3">M5</strain>
    </source>
</reference>
<sequence>MKDIFSFEMHLLDLPGDDVILKIMDYLSPRDWLNFRCVCKQTYFLVHEYFKYMKYLDLSHHKVLPQALCQILPQQCHSLKVFKIPNSNIFSDESVKTIIQNNPNLSHLDLSNSNLKNGALQPLVVSCKRLEKIMLKNCFWLTVGAIEILAFHFPETIKVADFSGCTGISEASIILFVKRQPKLVSLSLSDLSCIQDETLVTISMFCPQLMYLDISRCCRITDSGIKKFAEYCQTVRTLKVDGCEVSERSLSWLRSRGVWIDKPQYPSYLLHRLNQIQTWPRTQL</sequence>
<dbReference type="InterPro" id="IPR006553">
    <property type="entry name" value="Leu-rich_rpt_Cys-con_subtyp"/>
</dbReference>
<dbReference type="GO" id="GO:0019005">
    <property type="term" value="C:SCF ubiquitin ligase complex"/>
    <property type="evidence" value="ECO:0007669"/>
    <property type="project" value="TreeGrafter"/>
</dbReference>
<dbReference type="InterPro" id="IPR032675">
    <property type="entry name" value="LRR_dom_sf"/>
</dbReference>
<evidence type="ECO:0000259" key="2">
    <source>
        <dbReference type="Pfam" id="PF00646"/>
    </source>
</evidence>
<dbReference type="SUPFAM" id="SSF81383">
    <property type="entry name" value="F-box domain"/>
    <property type="match status" value="1"/>
</dbReference>
<dbReference type="PANTHER" id="PTHR13318">
    <property type="entry name" value="PARTNER OF PAIRED, ISOFORM B-RELATED"/>
    <property type="match status" value="1"/>
</dbReference>
<feature type="domain" description="F-box" evidence="2">
    <location>
        <begin position="17"/>
        <end position="47"/>
    </location>
</feature>
<evidence type="ECO:0000313" key="3">
    <source>
        <dbReference type="EMBL" id="CAH0111847.1"/>
    </source>
</evidence>
<dbReference type="InterPro" id="IPR001611">
    <property type="entry name" value="Leu-rich_rpt"/>
</dbReference>
<dbReference type="InterPro" id="IPR036047">
    <property type="entry name" value="F-box-like_dom_sf"/>
</dbReference>
<proteinExistence type="predicted"/>
<dbReference type="GO" id="GO:0031146">
    <property type="term" value="P:SCF-dependent proteasomal ubiquitin-dependent protein catabolic process"/>
    <property type="evidence" value="ECO:0007669"/>
    <property type="project" value="TreeGrafter"/>
</dbReference>
<accession>A0A8J2RZG8</accession>
<dbReference type="SUPFAM" id="SSF52047">
    <property type="entry name" value="RNI-like"/>
    <property type="match status" value="1"/>
</dbReference>
<dbReference type="Pfam" id="PF13516">
    <property type="entry name" value="LRR_6"/>
    <property type="match status" value="1"/>
</dbReference>
<dbReference type="CDD" id="cd22126">
    <property type="entry name" value="F-box_FBXL15"/>
    <property type="match status" value="1"/>
</dbReference>
<protein>
    <recommendedName>
        <fullName evidence="2">F-box domain-containing protein</fullName>
    </recommendedName>
</protein>
<keyword evidence="4" id="KW-1185">Reference proteome</keyword>
<dbReference type="Gene3D" id="3.80.10.10">
    <property type="entry name" value="Ribonuclease Inhibitor"/>
    <property type="match status" value="1"/>
</dbReference>
<evidence type="ECO:0000256" key="1">
    <source>
        <dbReference type="ARBA" id="ARBA00022786"/>
    </source>
</evidence>
<dbReference type="AlphaFoldDB" id="A0A8J2RZG8"/>
<gene>
    <name evidence="3" type="ORF">DGAL_LOCUS15504</name>
</gene>
<comment type="caution">
    <text evidence="3">The sequence shown here is derived from an EMBL/GenBank/DDBJ whole genome shotgun (WGS) entry which is preliminary data.</text>
</comment>
<dbReference type="OrthoDB" id="10257471at2759"/>
<organism evidence="3 4">
    <name type="scientific">Daphnia galeata</name>
    <dbReference type="NCBI Taxonomy" id="27404"/>
    <lineage>
        <taxon>Eukaryota</taxon>
        <taxon>Metazoa</taxon>
        <taxon>Ecdysozoa</taxon>
        <taxon>Arthropoda</taxon>
        <taxon>Crustacea</taxon>
        <taxon>Branchiopoda</taxon>
        <taxon>Diplostraca</taxon>
        <taxon>Cladocera</taxon>
        <taxon>Anomopoda</taxon>
        <taxon>Daphniidae</taxon>
        <taxon>Daphnia</taxon>
    </lineage>
</organism>
<keyword evidence="1" id="KW-0833">Ubl conjugation pathway</keyword>
<dbReference type="EMBL" id="CAKKLH010000318">
    <property type="protein sequence ID" value="CAH0111847.1"/>
    <property type="molecule type" value="Genomic_DNA"/>
</dbReference>
<dbReference type="Proteomes" id="UP000789390">
    <property type="component" value="Unassembled WGS sequence"/>
</dbReference>
<dbReference type="SMART" id="SM00367">
    <property type="entry name" value="LRR_CC"/>
    <property type="match status" value="4"/>
</dbReference>
<evidence type="ECO:0000313" key="4">
    <source>
        <dbReference type="Proteomes" id="UP000789390"/>
    </source>
</evidence>
<dbReference type="PANTHER" id="PTHR13318:SF165">
    <property type="entry name" value="F-BOX_LRR-REPEAT PROTEIN FBXL-1"/>
    <property type="match status" value="1"/>
</dbReference>
<name>A0A8J2RZG8_9CRUS</name>
<dbReference type="Pfam" id="PF00646">
    <property type="entry name" value="F-box"/>
    <property type="match status" value="1"/>
</dbReference>